<evidence type="ECO:0000313" key="2">
    <source>
        <dbReference type="Proteomes" id="UP000027265"/>
    </source>
</evidence>
<proteinExistence type="predicted"/>
<sequence length="75" mass="8615">MVSEAILHTLSIVLTPSIHLPAPPTFYATANNQVMTHKDIKYCKCQLWKHNQQEEICICMGCPLDFFELDSHIQK</sequence>
<keyword evidence="2" id="KW-1185">Reference proteome</keyword>
<dbReference type="InParanoid" id="A0A067PED0"/>
<name>A0A067PED0_9AGAM</name>
<protein>
    <submittedName>
        <fullName evidence="1">Uncharacterized protein</fullName>
    </submittedName>
</protein>
<dbReference type="HOGENOM" id="CLU_2671391_0_0_1"/>
<dbReference type="Proteomes" id="UP000027265">
    <property type="component" value="Unassembled WGS sequence"/>
</dbReference>
<organism evidence="1 2">
    <name type="scientific">Jaapia argillacea MUCL 33604</name>
    <dbReference type="NCBI Taxonomy" id="933084"/>
    <lineage>
        <taxon>Eukaryota</taxon>
        <taxon>Fungi</taxon>
        <taxon>Dikarya</taxon>
        <taxon>Basidiomycota</taxon>
        <taxon>Agaricomycotina</taxon>
        <taxon>Agaricomycetes</taxon>
        <taxon>Agaricomycetidae</taxon>
        <taxon>Jaapiales</taxon>
        <taxon>Jaapiaceae</taxon>
        <taxon>Jaapia</taxon>
    </lineage>
</organism>
<reference evidence="2" key="1">
    <citation type="journal article" date="2014" name="Proc. Natl. Acad. Sci. U.S.A.">
        <title>Extensive sampling of basidiomycete genomes demonstrates inadequacy of the white-rot/brown-rot paradigm for wood decay fungi.</title>
        <authorList>
            <person name="Riley R."/>
            <person name="Salamov A.A."/>
            <person name="Brown D.W."/>
            <person name="Nagy L.G."/>
            <person name="Floudas D."/>
            <person name="Held B.W."/>
            <person name="Levasseur A."/>
            <person name="Lombard V."/>
            <person name="Morin E."/>
            <person name="Otillar R."/>
            <person name="Lindquist E.A."/>
            <person name="Sun H."/>
            <person name="LaButti K.M."/>
            <person name="Schmutz J."/>
            <person name="Jabbour D."/>
            <person name="Luo H."/>
            <person name="Baker S.E."/>
            <person name="Pisabarro A.G."/>
            <person name="Walton J.D."/>
            <person name="Blanchette R.A."/>
            <person name="Henrissat B."/>
            <person name="Martin F."/>
            <person name="Cullen D."/>
            <person name="Hibbett D.S."/>
            <person name="Grigoriev I.V."/>
        </authorList>
    </citation>
    <scope>NUCLEOTIDE SEQUENCE [LARGE SCALE GENOMIC DNA]</scope>
    <source>
        <strain evidence="2">MUCL 33604</strain>
    </source>
</reference>
<dbReference type="AlphaFoldDB" id="A0A067PED0"/>
<evidence type="ECO:0000313" key="1">
    <source>
        <dbReference type="EMBL" id="KDQ53129.1"/>
    </source>
</evidence>
<gene>
    <name evidence="1" type="ORF">JAAARDRAFT_197622</name>
</gene>
<accession>A0A067PED0</accession>
<dbReference type="EMBL" id="KL197735">
    <property type="protein sequence ID" value="KDQ53129.1"/>
    <property type="molecule type" value="Genomic_DNA"/>
</dbReference>